<dbReference type="SUPFAM" id="SSF52058">
    <property type="entry name" value="L domain-like"/>
    <property type="match status" value="1"/>
</dbReference>
<keyword evidence="2" id="KW-1185">Reference proteome</keyword>
<dbReference type="Gramene" id="Solyc05g012750.2.1">
    <property type="protein sequence ID" value="Solyc05g012750.2.1"/>
    <property type="gene ID" value="Solyc05g012750.2"/>
</dbReference>
<dbReference type="PANTHER" id="PTHR15140:SF42">
    <property type="entry name" value="LATE BLIGHT RESISTANCE PROTEIN R1-A-LIKE"/>
    <property type="match status" value="1"/>
</dbReference>
<protein>
    <submittedName>
        <fullName evidence="1">Uncharacterized protein</fullName>
    </submittedName>
</protein>
<dbReference type="EnsemblPlants" id="Solyc05g012750.2.1">
    <property type="protein sequence ID" value="Solyc05g012750.2.1"/>
    <property type="gene ID" value="Solyc05g012750.2"/>
</dbReference>
<sequence length="309" mass="34950">MVVAAEGLVKSHKEKLSEDIVEHHLKDLIGRNLVMFSKKSCDGKTKACRILDLLDPTCISYQNCSNVQSFHLMKGRKIGLSSIGYASHTFNSFKFLWVLDLEFTVIDSFPTALTSLRYVTVKVAEDSSLSFSDNLWNLESLIVKGLGGRVTLPDTLWRMVKLDGLRTLSSAWLSCLEDADRVFAEMPNLQKLRCEVFSCDSYSPAFNNLTKLEMLKFTWGRGGPGTLKLKLPPSLKKLTLSRGCISSLDEISTFPELVVLKLLHVSINSKVWKVTNEHFRLLKFLKLQDLSFLEWNVQMMLSNALSTWC</sequence>
<accession>A0A3Q7GFX2</accession>
<dbReference type="AlphaFoldDB" id="A0A3Q7GFX2"/>
<dbReference type="Gene3D" id="3.80.10.10">
    <property type="entry name" value="Ribonuclease Inhibitor"/>
    <property type="match status" value="1"/>
</dbReference>
<dbReference type="Proteomes" id="UP000004994">
    <property type="component" value="Chromosome 5"/>
</dbReference>
<dbReference type="InParanoid" id="A0A3Q7GFX2"/>
<evidence type="ECO:0000313" key="2">
    <source>
        <dbReference type="Proteomes" id="UP000004994"/>
    </source>
</evidence>
<proteinExistence type="predicted"/>
<dbReference type="InterPro" id="IPR032675">
    <property type="entry name" value="LRR_dom_sf"/>
</dbReference>
<evidence type="ECO:0000313" key="1">
    <source>
        <dbReference type="EnsemblPlants" id="Solyc05g012750.2.1"/>
    </source>
</evidence>
<reference evidence="1" key="1">
    <citation type="journal article" date="2012" name="Nature">
        <title>The tomato genome sequence provides insights into fleshy fruit evolution.</title>
        <authorList>
            <consortium name="Tomato Genome Consortium"/>
        </authorList>
    </citation>
    <scope>NUCLEOTIDE SEQUENCE [LARGE SCALE GENOMIC DNA]</scope>
    <source>
        <strain evidence="1">cv. Heinz 1706</strain>
    </source>
</reference>
<organism evidence="1">
    <name type="scientific">Solanum lycopersicum</name>
    <name type="common">Tomato</name>
    <name type="synonym">Lycopersicon esculentum</name>
    <dbReference type="NCBI Taxonomy" id="4081"/>
    <lineage>
        <taxon>Eukaryota</taxon>
        <taxon>Viridiplantae</taxon>
        <taxon>Streptophyta</taxon>
        <taxon>Embryophyta</taxon>
        <taxon>Tracheophyta</taxon>
        <taxon>Spermatophyta</taxon>
        <taxon>Magnoliopsida</taxon>
        <taxon>eudicotyledons</taxon>
        <taxon>Gunneridae</taxon>
        <taxon>Pentapetalae</taxon>
        <taxon>asterids</taxon>
        <taxon>lamiids</taxon>
        <taxon>Solanales</taxon>
        <taxon>Solanaceae</taxon>
        <taxon>Solanoideae</taxon>
        <taxon>Solaneae</taxon>
        <taxon>Solanum</taxon>
        <taxon>Solanum subgen. Lycopersicon</taxon>
    </lineage>
</organism>
<name>A0A3Q7GFX2_SOLLC</name>
<dbReference type="PANTHER" id="PTHR15140">
    <property type="entry name" value="TUBULIN-SPECIFIC CHAPERONE E"/>
    <property type="match status" value="1"/>
</dbReference>
<reference evidence="1" key="2">
    <citation type="submission" date="2019-01" db="UniProtKB">
        <authorList>
            <consortium name="EnsemblPlants"/>
        </authorList>
    </citation>
    <scope>IDENTIFICATION</scope>
    <source>
        <strain evidence="1">cv. Heinz 1706</strain>
    </source>
</reference>